<dbReference type="AlphaFoldDB" id="A0A4C1YN41"/>
<evidence type="ECO:0000313" key="2">
    <source>
        <dbReference type="Proteomes" id="UP000299102"/>
    </source>
</evidence>
<comment type="caution">
    <text evidence="1">The sequence shown here is derived from an EMBL/GenBank/DDBJ whole genome shotgun (WGS) entry which is preliminary data.</text>
</comment>
<organism evidence="1 2">
    <name type="scientific">Eumeta variegata</name>
    <name type="common">Bagworm moth</name>
    <name type="synonym">Eumeta japonica</name>
    <dbReference type="NCBI Taxonomy" id="151549"/>
    <lineage>
        <taxon>Eukaryota</taxon>
        <taxon>Metazoa</taxon>
        <taxon>Ecdysozoa</taxon>
        <taxon>Arthropoda</taxon>
        <taxon>Hexapoda</taxon>
        <taxon>Insecta</taxon>
        <taxon>Pterygota</taxon>
        <taxon>Neoptera</taxon>
        <taxon>Endopterygota</taxon>
        <taxon>Lepidoptera</taxon>
        <taxon>Glossata</taxon>
        <taxon>Ditrysia</taxon>
        <taxon>Tineoidea</taxon>
        <taxon>Psychidae</taxon>
        <taxon>Oiketicinae</taxon>
        <taxon>Eumeta</taxon>
    </lineage>
</organism>
<accession>A0A4C1YN41</accession>
<evidence type="ECO:0000313" key="1">
    <source>
        <dbReference type="EMBL" id="GBP76059.1"/>
    </source>
</evidence>
<proteinExistence type="predicted"/>
<gene>
    <name evidence="1" type="ORF">EVAR_44841_1</name>
</gene>
<keyword evidence="2" id="KW-1185">Reference proteome</keyword>
<reference evidence="1 2" key="1">
    <citation type="journal article" date="2019" name="Commun. Biol.">
        <title>The bagworm genome reveals a unique fibroin gene that provides high tensile strength.</title>
        <authorList>
            <person name="Kono N."/>
            <person name="Nakamura H."/>
            <person name="Ohtoshi R."/>
            <person name="Tomita M."/>
            <person name="Numata K."/>
            <person name="Arakawa K."/>
        </authorList>
    </citation>
    <scope>NUCLEOTIDE SEQUENCE [LARGE SCALE GENOMIC DNA]</scope>
</reference>
<name>A0A4C1YN41_EUMVA</name>
<protein>
    <submittedName>
        <fullName evidence="1">Uncharacterized protein</fullName>
    </submittedName>
</protein>
<sequence length="104" mass="12163">MGEWEIERNILRNTTEIVCSFPAPVTCRVFVFIISLFRKYFRGLEVDYEMFSLGIPKSWHEHPLAVFPNKHCIGNIERKNEYIFLKGRQSVDNCSDDAVFMVDG</sequence>
<dbReference type="EMBL" id="BGZK01001274">
    <property type="protein sequence ID" value="GBP76059.1"/>
    <property type="molecule type" value="Genomic_DNA"/>
</dbReference>
<dbReference type="Proteomes" id="UP000299102">
    <property type="component" value="Unassembled WGS sequence"/>
</dbReference>